<dbReference type="Proteomes" id="UP000019681">
    <property type="component" value="Unassembled WGS sequence"/>
</dbReference>
<dbReference type="RefSeq" id="WP_035377828.1">
    <property type="nucleotide sequence ID" value="NZ_AZQP01000004.1"/>
</dbReference>
<reference evidence="1 2" key="1">
    <citation type="journal article" date="2014" name="Genome Announc.">
        <title>Draft Genome Sequence of Fervidicella metallireducens Strain AeBT, an Iron-Reducing Thermoanaerobe from the Great Artesian Basin.</title>
        <authorList>
            <person name="Patel B.K."/>
        </authorList>
    </citation>
    <scope>NUCLEOTIDE SEQUENCE [LARGE SCALE GENOMIC DNA]</scope>
    <source>
        <strain evidence="1 2">AeB</strain>
    </source>
</reference>
<protein>
    <submittedName>
        <fullName evidence="1">Uncharacterized protein</fullName>
    </submittedName>
</protein>
<dbReference type="AlphaFoldDB" id="A0A017RY49"/>
<gene>
    <name evidence="1" type="ORF">Q428_02485</name>
</gene>
<keyword evidence="2" id="KW-1185">Reference proteome</keyword>
<evidence type="ECO:0000313" key="2">
    <source>
        <dbReference type="Proteomes" id="UP000019681"/>
    </source>
</evidence>
<dbReference type="OrthoDB" id="1953412at2"/>
<evidence type="ECO:0000313" key="1">
    <source>
        <dbReference type="EMBL" id="EYE89501.1"/>
    </source>
</evidence>
<proteinExistence type="predicted"/>
<dbReference type="EMBL" id="AZQP01000004">
    <property type="protein sequence ID" value="EYE89501.1"/>
    <property type="molecule type" value="Genomic_DNA"/>
</dbReference>
<name>A0A017RY49_9CLOT</name>
<accession>A0A017RY49</accession>
<organism evidence="1 2">
    <name type="scientific">Fervidicella metallireducens AeB</name>
    <dbReference type="NCBI Taxonomy" id="1403537"/>
    <lineage>
        <taxon>Bacteria</taxon>
        <taxon>Bacillati</taxon>
        <taxon>Bacillota</taxon>
        <taxon>Clostridia</taxon>
        <taxon>Eubacteriales</taxon>
        <taxon>Clostridiaceae</taxon>
        <taxon>Fervidicella</taxon>
    </lineage>
</organism>
<sequence length="279" mass="32928">MEFFTKVDGIYKDTAKKYKKLGEGEKISCQLEYNGINFREIVYNKKFLGKTKEEVSGLVFVTNEGAVISDRTTLREINDLAYRLEKFFDESYSGSISRLITPERDIKREEEEFKQMVEALNYLKDKGERGAEVIKDIITKLPEFKRETNSILMELNNKIKNYHDMNIPLNQNTLEGLKDDYKKLLLKNLERIRLINKGRRYYDDIQSQASKLKKNIKLKVLSVSLTTSLTRLEFGIMNLKRILMVYESVIDLNENQYLAFIEKAEKQNIEERYNRIRIK</sequence>
<comment type="caution">
    <text evidence="1">The sequence shown here is derived from an EMBL/GenBank/DDBJ whole genome shotgun (WGS) entry which is preliminary data.</text>
</comment>